<proteinExistence type="predicted"/>
<dbReference type="OrthoDB" id="2270049at2759"/>
<keyword evidence="2" id="KW-1185">Reference proteome</keyword>
<name>A0A1X2GZS4_SYNRA</name>
<evidence type="ECO:0000313" key="2">
    <source>
        <dbReference type="Proteomes" id="UP000242180"/>
    </source>
</evidence>
<protein>
    <submittedName>
        <fullName evidence="1">Uncharacterized protein</fullName>
    </submittedName>
</protein>
<gene>
    <name evidence="1" type="ORF">BCR43DRAFT_499898</name>
</gene>
<comment type="caution">
    <text evidence="1">The sequence shown here is derived from an EMBL/GenBank/DDBJ whole genome shotgun (WGS) entry which is preliminary data.</text>
</comment>
<organism evidence="1 2">
    <name type="scientific">Syncephalastrum racemosum</name>
    <name type="common">Filamentous fungus</name>
    <dbReference type="NCBI Taxonomy" id="13706"/>
    <lineage>
        <taxon>Eukaryota</taxon>
        <taxon>Fungi</taxon>
        <taxon>Fungi incertae sedis</taxon>
        <taxon>Mucoromycota</taxon>
        <taxon>Mucoromycotina</taxon>
        <taxon>Mucoromycetes</taxon>
        <taxon>Mucorales</taxon>
        <taxon>Syncephalastraceae</taxon>
        <taxon>Syncephalastrum</taxon>
    </lineage>
</organism>
<accession>A0A1X2GZS4</accession>
<reference evidence="1 2" key="1">
    <citation type="submission" date="2016-07" db="EMBL/GenBank/DDBJ databases">
        <title>Pervasive Adenine N6-methylation of Active Genes in Fungi.</title>
        <authorList>
            <consortium name="DOE Joint Genome Institute"/>
            <person name="Mondo S.J."/>
            <person name="Dannebaum R.O."/>
            <person name="Kuo R.C."/>
            <person name="Labutti K."/>
            <person name="Haridas S."/>
            <person name="Kuo A."/>
            <person name="Salamov A."/>
            <person name="Ahrendt S.R."/>
            <person name="Lipzen A."/>
            <person name="Sullivan W."/>
            <person name="Andreopoulos W.B."/>
            <person name="Clum A."/>
            <person name="Lindquist E."/>
            <person name="Daum C."/>
            <person name="Ramamoorthy G.K."/>
            <person name="Gryganskyi A."/>
            <person name="Culley D."/>
            <person name="Magnuson J.K."/>
            <person name="James T.Y."/>
            <person name="O'Malley M.A."/>
            <person name="Stajich J.E."/>
            <person name="Spatafora J.W."/>
            <person name="Visel A."/>
            <person name="Grigoriev I.V."/>
        </authorList>
    </citation>
    <scope>NUCLEOTIDE SEQUENCE [LARGE SCALE GENOMIC DNA]</scope>
    <source>
        <strain evidence="1 2">NRRL 2496</strain>
    </source>
</reference>
<dbReference type="Proteomes" id="UP000242180">
    <property type="component" value="Unassembled WGS sequence"/>
</dbReference>
<dbReference type="EMBL" id="MCGN01000013">
    <property type="protein sequence ID" value="ORY90031.1"/>
    <property type="molecule type" value="Genomic_DNA"/>
</dbReference>
<sequence length="168" mass="18811">MASYWYSTDGMDHKRLSNRHLAVLDRAFERRMRVDIRDKSAFGDLPAVADPYLGTMTSGDIHYGLYRNPSLRTSEMDALDNLVLVDSSLDLNTNTSRSRHGNTNNSYSNLTNAMGALPQCDGDDRVLVASDRNVSESARPTTPSFARPRRHIMQSNAAEEECYCCIIS</sequence>
<dbReference type="InParanoid" id="A0A1X2GZS4"/>
<evidence type="ECO:0000313" key="1">
    <source>
        <dbReference type="EMBL" id="ORY90031.1"/>
    </source>
</evidence>
<dbReference type="AlphaFoldDB" id="A0A1X2GZS4"/>